<reference evidence="3" key="1">
    <citation type="submission" date="2016-06" db="UniProtKB">
        <authorList>
            <consortium name="WormBaseParasite"/>
        </authorList>
    </citation>
    <scope>IDENTIFICATION</scope>
</reference>
<evidence type="ECO:0000313" key="1">
    <source>
        <dbReference type="EMBL" id="VDM92440.1"/>
    </source>
</evidence>
<dbReference type="WBParaSite" id="nOo.2.0.1.t09166-RA">
    <property type="protein sequence ID" value="nOo.2.0.1.t09166-RA"/>
    <property type="gene ID" value="nOo.2.0.1.g09166"/>
</dbReference>
<reference evidence="1 2" key="2">
    <citation type="submission" date="2018-08" db="EMBL/GenBank/DDBJ databases">
        <authorList>
            <person name="Laetsch R D."/>
            <person name="Stevens L."/>
            <person name="Kumar S."/>
            <person name="Blaxter L. M."/>
        </authorList>
    </citation>
    <scope>NUCLEOTIDE SEQUENCE [LARGE SCALE GENOMIC DNA]</scope>
</reference>
<keyword evidence="2" id="KW-1185">Reference proteome</keyword>
<accession>A0A182EM24</accession>
<protein>
    <submittedName>
        <fullName evidence="3">Ovule protein</fullName>
    </submittedName>
</protein>
<evidence type="ECO:0000313" key="2">
    <source>
        <dbReference type="Proteomes" id="UP000271087"/>
    </source>
</evidence>
<dbReference type="EMBL" id="UYRW01004274">
    <property type="protein sequence ID" value="VDM92440.1"/>
    <property type="molecule type" value="Genomic_DNA"/>
</dbReference>
<proteinExistence type="predicted"/>
<organism evidence="3">
    <name type="scientific">Onchocerca ochengi</name>
    <name type="common">Filarial nematode worm</name>
    <dbReference type="NCBI Taxonomy" id="42157"/>
    <lineage>
        <taxon>Eukaryota</taxon>
        <taxon>Metazoa</taxon>
        <taxon>Ecdysozoa</taxon>
        <taxon>Nematoda</taxon>
        <taxon>Chromadorea</taxon>
        <taxon>Rhabditida</taxon>
        <taxon>Spirurina</taxon>
        <taxon>Spiruromorpha</taxon>
        <taxon>Filarioidea</taxon>
        <taxon>Onchocercidae</taxon>
        <taxon>Onchocerca</taxon>
    </lineage>
</organism>
<gene>
    <name evidence="1" type="ORF">NOO_LOCUS9166</name>
</gene>
<sequence>APLKGTLDVWIHVANSCTCMRHFRLAPNVYWIQRWAFSFSLAFTNEILVSFFSSA</sequence>
<name>A0A182EM24_ONCOC</name>
<evidence type="ECO:0000313" key="3">
    <source>
        <dbReference type="WBParaSite" id="nOo.2.0.1.t09166-RA"/>
    </source>
</evidence>
<dbReference type="Proteomes" id="UP000271087">
    <property type="component" value="Unassembled WGS sequence"/>
</dbReference>
<dbReference type="AlphaFoldDB" id="A0A182EM24"/>